<comment type="caution">
    <text evidence="1">The sequence shown here is derived from an EMBL/GenBank/DDBJ whole genome shotgun (WGS) entry which is preliminary data.</text>
</comment>
<protein>
    <submittedName>
        <fullName evidence="1">Uncharacterized protein</fullName>
    </submittedName>
</protein>
<organism evidence="1">
    <name type="scientific">marine sediment metagenome</name>
    <dbReference type="NCBI Taxonomy" id="412755"/>
    <lineage>
        <taxon>unclassified sequences</taxon>
        <taxon>metagenomes</taxon>
        <taxon>ecological metagenomes</taxon>
    </lineage>
</organism>
<dbReference type="EMBL" id="BARS01026751">
    <property type="protein sequence ID" value="GAG04122.1"/>
    <property type="molecule type" value="Genomic_DNA"/>
</dbReference>
<accession>X0UY79</accession>
<reference evidence="1" key="1">
    <citation type="journal article" date="2014" name="Front. Microbiol.">
        <title>High frequency of phylogenetically diverse reductive dehalogenase-homologous genes in deep subseafloor sedimentary metagenomes.</title>
        <authorList>
            <person name="Kawai M."/>
            <person name="Futagami T."/>
            <person name="Toyoda A."/>
            <person name="Takaki Y."/>
            <person name="Nishi S."/>
            <person name="Hori S."/>
            <person name="Arai W."/>
            <person name="Tsubouchi T."/>
            <person name="Morono Y."/>
            <person name="Uchiyama I."/>
            <person name="Ito T."/>
            <person name="Fujiyama A."/>
            <person name="Inagaki F."/>
            <person name="Takami H."/>
        </authorList>
    </citation>
    <scope>NUCLEOTIDE SEQUENCE</scope>
    <source>
        <strain evidence="1">Expedition CK06-06</strain>
    </source>
</reference>
<evidence type="ECO:0000313" key="1">
    <source>
        <dbReference type="EMBL" id="GAG04122.1"/>
    </source>
</evidence>
<dbReference type="AlphaFoldDB" id="X0UY79"/>
<gene>
    <name evidence="1" type="ORF">S01H1_42116</name>
</gene>
<name>X0UY79_9ZZZZ</name>
<proteinExistence type="predicted"/>
<sequence>MELSMIGIKKVKDMDTKESREAEAEAYVDGNQEVDSTVYFVDLAIEGEVP</sequence>